<dbReference type="Pfam" id="PF00391">
    <property type="entry name" value="PEP-utilizers"/>
    <property type="match status" value="1"/>
</dbReference>
<feature type="domain" description="PEP-utilising enzyme mobile" evidence="1">
    <location>
        <begin position="729"/>
        <end position="798"/>
    </location>
</feature>
<dbReference type="Gene3D" id="3.30.1490.20">
    <property type="entry name" value="ATP-grasp fold, A domain"/>
    <property type="match status" value="1"/>
</dbReference>
<gene>
    <name evidence="3" type="primary">cmdD_1</name>
    <name evidence="3" type="ORF">ENSA7_47920</name>
</gene>
<dbReference type="InterPro" id="IPR008279">
    <property type="entry name" value="PEP-util_enz_mobile_dom"/>
</dbReference>
<evidence type="ECO:0000313" key="4">
    <source>
        <dbReference type="Proteomes" id="UP000238823"/>
    </source>
</evidence>
<dbReference type="RefSeq" id="WP_106091705.1">
    <property type="nucleotide sequence ID" value="NZ_PVNL01000097.1"/>
</dbReference>
<dbReference type="EMBL" id="PVNL01000097">
    <property type="protein sequence ID" value="PRQ05163.1"/>
    <property type="molecule type" value="Genomic_DNA"/>
</dbReference>
<proteinExistence type="predicted"/>
<dbReference type="PANTHER" id="PTHR43615:SF1">
    <property type="entry name" value="PPDK_N DOMAIN-CONTAINING PROTEIN"/>
    <property type="match status" value="1"/>
</dbReference>
<dbReference type="GO" id="GO:0016301">
    <property type="term" value="F:kinase activity"/>
    <property type="evidence" value="ECO:0007669"/>
    <property type="project" value="InterPro"/>
</dbReference>
<dbReference type="InterPro" id="IPR002192">
    <property type="entry name" value="PPDK_AMP/ATP-bd"/>
</dbReference>
<comment type="caution">
    <text evidence="3">The sequence shown here is derived from an EMBL/GenBank/DDBJ whole genome shotgun (WGS) entry which is preliminary data.</text>
</comment>
<dbReference type="Proteomes" id="UP000238823">
    <property type="component" value="Unassembled WGS sequence"/>
</dbReference>
<accession>A0A2S9YJ81</accession>
<dbReference type="SUPFAM" id="SSF52009">
    <property type="entry name" value="Phosphohistidine domain"/>
    <property type="match status" value="1"/>
</dbReference>
<dbReference type="PANTHER" id="PTHR43615">
    <property type="entry name" value="PHOSPHOENOLPYRUVATE SYNTHASE-RELATED"/>
    <property type="match status" value="1"/>
</dbReference>
<dbReference type="InterPro" id="IPR051549">
    <property type="entry name" value="PEP_Utilizing_Enz"/>
</dbReference>
<evidence type="ECO:0000259" key="2">
    <source>
        <dbReference type="Pfam" id="PF01326"/>
    </source>
</evidence>
<protein>
    <submittedName>
        <fullName evidence="3">Chondramide synthase cmdD</fullName>
    </submittedName>
</protein>
<sequence>MTDRLVSFAGIIPLAAAHRPDCGGKANGLASLIEHGLRVPWGFVIVGSHTAPDPAAIEALHATLGPGKLAVRSSAAGEDSQATSYAGQYESVLEVEGHSALVAAIERCLASAKAARVQAYAAATASDVDPGMTVIVQQMVDARCAGVLFTRDPVSGDRSRYVIEAVAGLGEALVSGHARPDRYLIDPDSARVESELSGPTALLDADALTQLLAGARRARARFGHDLDLEWAIDRYGALHWLQARPITSAAAPAVNELDTPILLPSPGFTRYNVGEILPGAITPLTASTVVAFIDQGFRQAYARIGVYAPPDTDDASIVVFSGHLFFNMRGPYLFAAKVAGASKDEADRSLAGRVFDELEGLPRRGPLRRARTAACVFPALARAPELLAELEPQLAALHDSHAGLAELGVDELLTRVEALIACGVRLNEAHMLASTRSGMLAGVVDGIVGGGRPLDPEQRTAIIGLLQGVGEVESAEIGVAVQALATLLRADPATRARVLELDSAQLHAWLRSDEAGQAGQLYADFIARHGHRCIRELELREPDWADDPTALLVTLRAAVSAPPPRARVQPRDPDTLPLSRGSKRALRWLVPKMHASIRLREQGKSRLVRLTRLLASTCVELGNRLVAAQRLPELDLIYFVTRDELPRLAHAPDDQRRALVLTATGRRRLHARQAALRFAMVSREKPQPLPPAPLPDATQRLQGTPVSPGLVEGRARVIRSIQDAAGLVPGEILIVPFTDAGWTPLFTIAAGLATEIGGTLSHGAVVARELGLPAVVDLPDATRIFTTGQRVRLNADAGTLEALDQDDGGIA</sequence>
<organism evidence="3 4">
    <name type="scientific">Enhygromyxa salina</name>
    <dbReference type="NCBI Taxonomy" id="215803"/>
    <lineage>
        <taxon>Bacteria</taxon>
        <taxon>Pseudomonadati</taxon>
        <taxon>Myxococcota</taxon>
        <taxon>Polyangia</taxon>
        <taxon>Nannocystales</taxon>
        <taxon>Nannocystaceae</taxon>
        <taxon>Enhygromyxa</taxon>
    </lineage>
</organism>
<dbReference type="AlphaFoldDB" id="A0A2S9YJ81"/>
<name>A0A2S9YJ81_9BACT</name>
<dbReference type="GO" id="GO:0005524">
    <property type="term" value="F:ATP binding"/>
    <property type="evidence" value="ECO:0007669"/>
    <property type="project" value="InterPro"/>
</dbReference>
<evidence type="ECO:0000259" key="1">
    <source>
        <dbReference type="Pfam" id="PF00391"/>
    </source>
</evidence>
<dbReference type="SUPFAM" id="SSF56059">
    <property type="entry name" value="Glutathione synthetase ATP-binding domain-like"/>
    <property type="match status" value="1"/>
</dbReference>
<dbReference type="Pfam" id="PF01326">
    <property type="entry name" value="PPDK_N"/>
    <property type="match status" value="1"/>
</dbReference>
<reference evidence="3 4" key="1">
    <citation type="submission" date="2018-03" db="EMBL/GenBank/DDBJ databases">
        <title>Draft Genome Sequences of the Obligatory Marine Myxobacteria Enhygromyxa salina SWB007.</title>
        <authorList>
            <person name="Poehlein A."/>
            <person name="Moghaddam J.A."/>
            <person name="Harms H."/>
            <person name="Alanjari M."/>
            <person name="Koenig G.M."/>
            <person name="Daniel R."/>
            <person name="Schaeberle T.F."/>
        </authorList>
    </citation>
    <scope>NUCLEOTIDE SEQUENCE [LARGE SCALE GENOMIC DNA]</scope>
    <source>
        <strain evidence="3 4">SWB007</strain>
    </source>
</reference>
<dbReference type="InterPro" id="IPR013815">
    <property type="entry name" value="ATP_grasp_subdomain_1"/>
</dbReference>
<dbReference type="Gene3D" id="3.50.30.10">
    <property type="entry name" value="Phosphohistidine domain"/>
    <property type="match status" value="1"/>
</dbReference>
<evidence type="ECO:0000313" key="3">
    <source>
        <dbReference type="EMBL" id="PRQ05163.1"/>
    </source>
</evidence>
<dbReference type="OrthoDB" id="9765468at2"/>
<dbReference type="Gene3D" id="3.30.470.20">
    <property type="entry name" value="ATP-grasp fold, B domain"/>
    <property type="match status" value="2"/>
</dbReference>
<dbReference type="InterPro" id="IPR036637">
    <property type="entry name" value="Phosphohistidine_dom_sf"/>
</dbReference>
<feature type="domain" description="Pyruvate phosphate dikinase AMP/ATP-binding" evidence="2">
    <location>
        <begin position="58"/>
        <end position="193"/>
    </location>
</feature>